<keyword evidence="1" id="KW-1185">Reference proteome</keyword>
<accession>A0A914V0Y3</accession>
<protein>
    <submittedName>
        <fullName evidence="2">Uncharacterized protein</fullName>
    </submittedName>
</protein>
<proteinExistence type="predicted"/>
<sequence>MDFNPKAVRPSATSSRSFSTEPVLRHYLNAVCGRTGDDERGKIEVYAGLSGRADKARRSVSSGGLPLTNGACALLMAAQDERLSIRNPTVRLTSGTIYMLTKTKSWLITGSFSLWPSTANQQPRETLMAGSQPACRLPSGILQLDKCMLETLHSRGNPLHLRASSLLGCAVASMIESSGYSTLRYNVGPSKGVPADYIPYSGTYPVPDGALPTVDEAVPMYRNKGGHLTDKHSFGVDPLESHDPQRSFRDQCFWFEIEAVYK</sequence>
<reference evidence="2" key="1">
    <citation type="submission" date="2022-11" db="UniProtKB">
        <authorList>
            <consortium name="WormBaseParasite"/>
        </authorList>
    </citation>
    <scope>IDENTIFICATION</scope>
</reference>
<dbReference type="Proteomes" id="UP000887566">
    <property type="component" value="Unplaced"/>
</dbReference>
<organism evidence="1 2">
    <name type="scientific">Plectus sambesii</name>
    <dbReference type="NCBI Taxonomy" id="2011161"/>
    <lineage>
        <taxon>Eukaryota</taxon>
        <taxon>Metazoa</taxon>
        <taxon>Ecdysozoa</taxon>
        <taxon>Nematoda</taxon>
        <taxon>Chromadorea</taxon>
        <taxon>Plectida</taxon>
        <taxon>Plectina</taxon>
        <taxon>Plectoidea</taxon>
        <taxon>Plectidae</taxon>
        <taxon>Plectus</taxon>
    </lineage>
</organism>
<evidence type="ECO:0000313" key="2">
    <source>
        <dbReference type="WBParaSite" id="PSAMB.scaffold1429size31616.g13073.t1"/>
    </source>
</evidence>
<dbReference type="WBParaSite" id="PSAMB.scaffold1429size31616.g13073.t1">
    <property type="protein sequence ID" value="PSAMB.scaffold1429size31616.g13073.t1"/>
    <property type="gene ID" value="PSAMB.scaffold1429size31616.g13073"/>
</dbReference>
<evidence type="ECO:0000313" key="1">
    <source>
        <dbReference type="Proteomes" id="UP000887566"/>
    </source>
</evidence>
<name>A0A914V0Y3_9BILA</name>
<dbReference type="AlphaFoldDB" id="A0A914V0Y3"/>